<dbReference type="GeneID" id="110988269"/>
<dbReference type="Pfam" id="PF00201">
    <property type="entry name" value="UDPGT"/>
    <property type="match status" value="1"/>
</dbReference>
<protein>
    <submittedName>
        <fullName evidence="6">UDP-glucuronosyltransferase 2A2-like</fullName>
    </submittedName>
</protein>
<dbReference type="FunFam" id="3.40.50.2000:FF:000021">
    <property type="entry name" value="UDP-glucuronosyltransferase"/>
    <property type="match status" value="1"/>
</dbReference>
<dbReference type="GO" id="GO:0008194">
    <property type="term" value="F:UDP-glycosyltransferase activity"/>
    <property type="evidence" value="ECO:0007669"/>
    <property type="project" value="InterPro"/>
</dbReference>
<evidence type="ECO:0000256" key="4">
    <source>
        <dbReference type="SAM" id="Phobius"/>
    </source>
</evidence>
<dbReference type="InterPro" id="IPR050271">
    <property type="entry name" value="UDP-glycosyltransferase"/>
</dbReference>
<dbReference type="PANTHER" id="PTHR48043:SF145">
    <property type="entry name" value="FI06409P-RELATED"/>
    <property type="match status" value="1"/>
</dbReference>
<keyword evidence="3" id="KW-0808">Transferase</keyword>
<dbReference type="CDD" id="cd03784">
    <property type="entry name" value="GT1_Gtf-like"/>
    <property type="match status" value="1"/>
</dbReference>
<organism evidence="5 6">
    <name type="scientific">Acanthaster planci</name>
    <name type="common">Crown-of-thorns starfish</name>
    <dbReference type="NCBI Taxonomy" id="133434"/>
    <lineage>
        <taxon>Eukaryota</taxon>
        <taxon>Metazoa</taxon>
        <taxon>Echinodermata</taxon>
        <taxon>Eleutherozoa</taxon>
        <taxon>Asterozoa</taxon>
        <taxon>Asteroidea</taxon>
        <taxon>Valvatacea</taxon>
        <taxon>Valvatida</taxon>
        <taxon>Acanthasteridae</taxon>
        <taxon>Acanthaster</taxon>
    </lineage>
</organism>
<dbReference type="RefSeq" id="XP_022107309.1">
    <property type="nucleotide sequence ID" value="XM_022251617.1"/>
</dbReference>
<gene>
    <name evidence="6" type="primary">LOC110988269</name>
</gene>
<dbReference type="InterPro" id="IPR002213">
    <property type="entry name" value="UDP_glucos_trans"/>
</dbReference>
<dbReference type="PANTHER" id="PTHR48043">
    <property type="entry name" value="EG:EG0003.4 PROTEIN-RELATED"/>
    <property type="match status" value="1"/>
</dbReference>
<accession>A0A8B7ZPG7</accession>
<reference evidence="6" key="1">
    <citation type="submission" date="2025-08" db="UniProtKB">
        <authorList>
            <consortium name="RefSeq"/>
        </authorList>
    </citation>
    <scope>IDENTIFICATION</scope>
</reference>
<dbReference type="Gene3D" id="3.40.50.2000">
    <property type="entry name" value="Glycogen Phosphorylase B"/>
    <property type="match status" value="1"/>
</dbReference>
<evidence type="ECO:0000313" key="5">
    <source>
        <dbReference type="Proteomes" id="UP000694845"/>
    </source>
</evidence>
<keyword evidence="5" id="KW-1185">Reference proteome</keyword>
<dbReference type="KEGG" id="aplc:110988269"/>
<keyword evidence="4" id="KW-1133">Transmembrane helix</keyword>
<keyword evidence="4" id="KW-0812">Transmembrane</keyword>
<dbReference type="OMA" id="YVNIANG"/>
<dbReference type="SUPFAM" id="SSF53756">
    <property type="entry name" value="UDP-Glycosyltransferase/glycogen phosphorylase"/>
    <property type="match status" value="1"/>
</dbReference>
<proteinExistence type="inferred from homology"/>
<dbReference type="Proteomes" id="UP000694845">
    <property type="component" value="Unplaced"/>
</dbReference>
<keyword evidence="2" id="KW-0328">Glycosyltransferase</keyword>
<evidence type="ECO:0000256" key="3">
    <source>
        <dbReference type="ARBA" id="ARBA00022679"/>
    </source>
</evidence>
<sequence length="375" mass="42373">MAHDVLNVPYVNIANGGPLGTRYTRWSDTPSPLSYVPEYLTHFTDSMTYLQRVKNVIMHALSVIVYDIGRHYWTDAQKKEMGYRKETSMLGIWRNSALFILNWDFILEYPRPTQPNVVFAGGVTVRSAQPLTPDFEEFVQGSGDDGVVVFSVSTLTNFMDDDMADMIATALARVPLRVIWKFAGERRPSTLGNNTLLAGWLPQGDLLGHNKTKLFIYHGGINGAFEAIYHGVPVVGIPLFADQVDNLLRLWSLGMAEYVKGGIREVNSDTLYQLIMKVVSNPSYKRHAVAASERYRAQPQKPLEKATFWINHVLNHGAEHLRTKGRELSWIQYHMLDVAGVLAIPFVLFIWGVRFCLSALFCRAKSAGEQYNTRK</sequence>
<keyword evidence="4" id="KW-0472">Membrane</keyword>
<evidence type="ECO:0000256" key="1">
    <source>
        <dbReference type="ARBA" id="ARBA00009995"/>
    </source>
</evidence>
<evidence type="ECO:0000313" key="6">
    <source>
        <dbReference type="RefSeq" id="XP_022107309.1"/>
    </source>
</evidence>
<evidence type="ECO:0000256" key="2">
    <source>
        <dbReference type="ARBA" id="ARBA00022676"/>
    </source>
</evidence>
<name>A0A8B7ZPG7_ACAPL</name>
<dbReference type="OrthoDB" id="5835829at2759"/>
<comment type="similarity">
    <text evidence="1">Belongs to the UDP-glycosyltransferase family.</text>
</comment>
<feature type="transmembrane region" description="Helical" evidence="4">
    <location>
        <begin position="330"/>
        <end position="353"/>
    </location>
</feature>
<dbReference type="AlphaFoldDB" id="A0A8B7ZPG7"/>